<evidence type="ECO:0000256" key="3">
    <source>
        <dbReference type="ARBA" id="ARBA00023274"/>
    </source>
</evidence>
<evidence type="ECO:0000313" key="4">
    <source>
        <dbReference type="EMBL" id="SVA24596.1"/>
    </source>
</evidence>
<dbReference type="Pfam" id="PF00573">
    <property type="entry name" value="Ribosomal_L4"/>
    <property type="match status" value="1"/>
</dbReference>
<dbReference type="GO" id="GO:1990904">
    <property type="term" value="C:ribonucleoprotein complex"/>
    <property type="evidence" value="ECO:0007669"/>
    <property type="project" value="UniProtKB-KW"/>
</dbReference>
<accession>A0A381U8Q7</accession>
<name>A0A381U8Q7_9ZZZZ</name>
<dbReference type="GO" id="GO:0006412">
    <property type="term" value="P:translation"/>
    <property type="evidence" value="ECO:0007669"/>
    <property type="project" value="InterPro"/>
</dbReference>
<reference evidence="4" key="1">
    <citation type="submission" date="2018-05" db="EMBL/GenBank/DDBJ databases">
        <authorList>
            <person name="Lanie J.A."/>
            <person name="Ng W.-L."/>
            <person name="Kazmierczak K.M."/>
            <person name="Andrzejewski T.M."/>
            <person name="Davidsen T.M."/>
            <person name="Wayne K.J."/>
            <person name="Tettelin H."/>
            <person name="Glass J.I."/>
            <person name="Rusch D."/>
            <person name="Podicherti R."/>
            <person name="Tsui H.-C.T."/>
            <person name="Winkler M.E."/>
        </authorList>
    </citation>
    <scope>NUCLEOTIDE SEQUENCE</scope>
</reference>
<dbReference type="EMBL" id="UINC01005957">
    <property type="protein sequence ID" value="SVA24596.1"/>
    <property type="molecule type" value="Genomic_DNA"/>
</dbReference>
<dbReference type="GO" id="GO:0005840">
    <property type="term" value="C:ribosome"/>
    <property type="evidence" value="ECO:0007669"/>
    <property type="project" value="UniProtKB-KW"/>
</dbReference>
<protein>
    <recommendedName>
        <fullName evidence="5">50S ribosomal protein L4</fullName>
    </recommendedName>
</protein>
<dbReference type="GO" id="GO:0003735">
    <property type="term" value="F:structural constituent of ribosome"/>
    <property type="evidence" value="ECO:0007669"/>
    <property type="project" value="InterPro"/>
</dbReference>
<dbReference type="SUPFAM" id="SSF52166">
    <property type="entry name" value="Ribosomal protein L4"/>
    <property type="match status" value="1"/>
</dbReference>
<dbReference type="Gene3D" id="3.40.1370.10">
    <property type="match status" value="1"/>
</dbReference>
<dbReference type="InterPro" id="IPR002136">
    <property type="entry name" value="Ribosomal_uL4"/>
</dbReference>
<evidence type="ECO:0008006" key="5">
    <source>
        <dbReference type="Google" id="ProtNLM"/>
    </source>
</evidence>
<dbReference type="InterPro" id="IPR023574">
    <property type="entry name" value="Ribosomal_uL4_dom_sf"/>
</dbReference>
<proteinExistence type="inferred from homology"/>
<evidence type="ECO:0000256" key="1">
    <source>
        <dbReference type="ARBA" id="ARBA00010528"/>
    </source>
</evidence>
<feature type="non-terminal residue" evidence="4">
    <location>
        <position position="1"/>
    </location>
</feature>
<comment type="similarity">
    <text evidence="1">Belongs to the universal ribosomal protein uL4 family.</text>
</comment>
<gene>
    <name evidence="4" type="ORF">METZ01_LOCUS77450</name>
</gene>
<keyword evidence="2" id="KW-0689">Ribosomal protein</keyword>
<keyword evidence="3" id="KW-0687">Ribonucleoprotein</keyword>
<dbReference type="AlphaFoldDB" id="A0A381U8Q7"/>
<evidence type="ECO:0000256" key="2">
    <source>
        <dbReference type="ARBA" id="ARBA00022980"/>
    </source>
</evidence>
<sequence length="52" mass="5585">VSPDLNLSLAVRNLTGVKVLPTSRLGARDVVNANRVVMTRGAVERLERVLAS</sequence>
<organism evidence="4">
    <name type="scientific">marine metagenome</name>
    <dbReference type="NCBI Taxonomy" id="408172"/>
    <lineage>
        <taxon>unclassified sequences</taxon>
        <taxon>metagenomes</taxon>
        <taxon>ecological metagenomes</taxon>
    </lineage>
</organism>